<dbReference type="AlphaFoldDB" id="A0A662Z408"/>
<dbReference type="PANTHER" id="PTHR34352:SF1">
    <property type="entry name" value="PROTEIN YHFA"/>
    <property type="match status" value="1"/>
</dbReference>
<reference evidence="1" key="2">
    <citation type="journal article" date="2021" name="PeerJ">
        <title>Extensive microbial diversity within the chicken gut microbiome revealed by metagenomics and culture.</title>
        <authorList>
            <person name="Gilroy R."/>
            <person name="Ravi A."/>
            <person name="Getino M."/>
            <person name="Pursley I."/>
            <person name="Horton D.L."/>
            <person name="Alikhan N.F."/>
            <person name="Baker D."/>
            <person name="Gharbi K."/>
            <person name="Hall N."/>
            <person name="Watson M."/>
            <person name="Adriaenssens E.M."/>
            <person name="Foster-Nyarko E."/>
            <person name="Jarju S."/>
            <person name="Secka A."/>
            <person name="Antonio M."/>
            <person name="Oren A."/>
            <person name="Chaudhuri R.R."/>
            <person name="La Ragione R."/>
            <person name="Hildebrand F."/>
            <person name="Pallen M.J."/>
        </authorList>
    </citation>
    <scope>NUCLEOTIDE SEQUENCE</scope>
    <source>
        <strain evidence="1">6019</strain>
    </source>
</reference>
<name>A0A662Z408_9STAP</name>
<dbReference type="Proteomes" id="UP000243605">
    <property type="component" value="Unassembled WGS sequence"/>
</dbReference>
<reference evidence="2 3" key="1">
    <citation type="submission" date="2016-10" db="EMBL/GenBank/DDBJ databases">
        <authorList>
            <person name="Varghese N."/>
            <person name="Submissions S."/>
        </authorList>
    </citation>
    <scope>NUCLEOTIDE SEQUENCE [LARGE SCALE GENOMIC DNA]</scope>
    <source>
        <strain evidence="2 3">IBRC-M10081</strain>
    </source>
</reference>
<dbReference type="PANTHER" id="PTHR34352">
    <property type="entry name" value="PROTEIN YHFA"/>
    <property type="match status" value="1"/>
</dbReference>
<dbReference type="InterPro" id="IPR036102">
    <property type="entry name" value="OsmC/Ohrsf"/>
</dbReference>
<dbReference type="Pfam" id="PF02566">
    <property type="entry name" value="OsmC"/>
    <property type="match status" value="1"/>
</dbReference>
<sequence length="138" mass="15177">MKSTTEWLGEAKFEAVGTRTDNKVLMEGPESLGGTGEGQSPMEMLLHGVAGCMSIDIKHILRHKFDDVKKLVVEVEGERQEDYPQKFVKLDINVKVDGDVPGKDVLRAAELSRDKYCSAVNSLSAEAEVHAYLNGTKL</sequence>
<dbReference type="Gene3D" id="3.30.300.20">
    <property type="match status" value="1"/>
</dbReference>
<dbReference type="InterPro" id="IPR015946">
    <property type="entry name" value="KH_dom-like_a/b"/>
</dbReference>
<dbReference type="EMBL" id="FOIT01000004">
    <property type="protein sequence ID" value="SEW07967.1"/>
    <property type="molecule type" value="Genomic_DNA"/>
</dbReference>
<gene>
    <name evidence="1" type="ORF">K8V35_01770</name>
    <name evidence="2" type="ORF">SAMN05192557_1529</name>
</gene>
<reference evidence="1" key="3">
    <citation type="submission" date="2021-09" db="EMBL/GenBank/DDBJ databases">
        <authorList>
            <person name="Gilroy R."/>
        </authorList>
    </citation>
    <scope>NUCLEOTIDE SEQUENCE</scope>
    <source>
        <strain evidence="1">6019</strain>
    </source>
</reference>
<dbReference type="InterPro" id="IPR003718">
    <property type="entry name" value="OsmC/Ohr_fam"/>
</dbReference>
<keyword evidence="3" id="KW-1185">Reference proteome</keyword>
<proteinExistence type="predicted"/>
<evidence type="ECO:0000313" key="1">
    <source>
        <dbReference type="EMBL" id="HJE19068.1"/>
    </source>
</evidence>
<organism evidence="2 3">
    <name type="scientific">Aliicoccus persicus</name>
    <dbReference type="NCBI Taxonomy" id="930138"/>
    <lineage>
        <taxon>Bacteria</taxon>
        <taxon>Bacillati</taxon>
        <taxon>Bacillota</taxon>
        <taxon>Bacilli</taxon>
        <taxon>Bacillales</taxon>
        <taxon>Staphylococcaceae</taxon>
        <taxon>Aliicoccus</taxon>
    </lineage>
</organism>
<dbReference type="RefSeq" id="WP_091475403.1">
    <property type="nucleotide sequence ID" value="NZ_FOIT01000004.1"/>
</dbReference>
<accession>A0A662Z408</accession>
<dbReference type="SUPFAM" id="SSF82784">
    <property type="entry name" value="OsmC-like"/>
    <property type="match status" value="1"/>
</dbReference>
<dbReference type="OrthoDB" id="9804010at2"/>
<protein>
    <submittedName>
        <fullName evidence="1">OsmC family protein</fullName>
    </submittedName>
    <submittedName>
        <fullName evidence="2">Putative redox protein</fullName>
    </submittedName>
</protein>
<evidence type="ECO:0000313" key="2">
    <source>
        <dbReference type="EMBL" id="SEW07967.1"/>
    </source>
</evidence>
<dbReference type="EMBL" id="DYYI01000015">
    <property type="protein sequence ID" value="HJE19068.1"/>
    <property type="molecule type" value="Genomic_DNA"/>
</dbReference>
<dbReference type="Proteomes" id="UP000763505">
    <property type="component" value="Unassembled WGS sequence"/>
</dbReference>
<evidence type="ECO:0000313" key="3">
    <source>
        <dbReference type="Proteomes" id="UP000243605"/>
    </source>
</evidence>